<gene>
    <name evidence="1" type="ORF">EDC26_104214</name>
</gene>
<keyword evidence="2" id="KW-1185">Reference proteome</keyword>
<dbReference type="RefSeq" id="WP_132581227.1">
    <property type="nucleotide sequence ID" value="NZ_SMAJ01000004.1"/>
</dbReference>
<protein>
    <submittedName>
        <fullName evidence="1">Uncharacterized protein</fullName>
    </submittedName>
</protein>
<dbReference type="Proteomes" id="UP000295525">
    <property type="component" value="Unassembled WGS sequence"/>
</dbReference>
<sequence length="247" mass="27433">MIANPWQVQIYGWGSDLEHLAQYFVSTPRRIVKDERDASFLYESDTFEGYDQPDQVLKLANEELHVLSGVLKVTRNSPEPLRTGGVYKKNASGGKDAFIYISETLHVHDEVDEVTITSIDHHGNTITRPIPPPRTVAIAQLAAADAAVAKVMRLFAAPDHKSWVSMYRIHEVIEADTGGEHRLKTRGWGSVQDLSRFKHSANSVTVAGDSARHGKELARPPTNPMTIDEGVAYLNYVLQSWLSSKSA</sequence>
<reference evidence="1 2" key="1">
    <citation type="submission" date="2019-03" db="EMBL/GenBank/DDBJ databases">
        <title>Genomic Encyclopedia of Type Strains, Phase IV (KMG-IV): sequencing the most valuable type-strain genomes for metagenomic binning, comparative biology and taxonomic classification.</title>
        <authorList>
            <person name="Goeker M."/>
        </authorList>
    </citation>
    <scope>NUCLEOTIDE SEQUENCE [LARGE SCALE GENOMIC DNA]</scope>
    <source>
        <strain evidence="1 2">DSM 24591</strain>
    </source>
</reference>
<dbReference type="EMBL" id="SMAJ01000004">
    <property type="protein sequence ID" value="TCT09054.1"/>
    <property type="molecule type" value="Genomic_DNA"/>
</dbReference>
<dbReference type="AlphaFoldDB" id="A0A4R3M6L5"/>
<evidence type="ECO:0000313" key="1">
    <source>
        <dbReference type="EMBL" id="TCT09054.1"/>
    </source>
</evidence>
<evidence type="ECO:0000313" key="2">
    <source>
        <dbReference type="Proteomes" id="UP000295525"/>
    </source>
</evidence>
<name>A0A4R3M6L5_9BURK</name>
<dbReference type="OrthoDB" id="1436551at2"/>
<organism evidence="1 2">
    <name type="scientific">Paralcaligenes ureilyticus</name>
    <dbReference type="NCBI Taxonomy" id="627131"/>
    <lineage>
        <taxon>Bacteria</taxon>
        <taxon>Pseudomonadati</taxon>
        <taxon>Pseudomonadota</taxon>
        <taxon>Betaproteobacteria</taxon>
        <taxon>Burkholderiales</taxon>
        <taxon>Alcaligenaceae</taxon>
        <taxon>Paralcaligenes</taxon>
    </lineage>
</organism>
<comment type="caution">
    <text evidence="1">The sequence shown here is derived from an EMBL/GenBank/DDBJ whole genome shotgun (WGS) entry which is preliminary data.</text>
</comment>
<proteinExistence type="predicted"/>
<accession>A0A4R3M6L5</accession>